<name>A0A1S1NR32_9GAMM</name>
<dbReference type="AlphaFoldDB" id="A0A1S1NR32"/>
<gene>
    <name evidence="1" type="ORF">FY550_02135</name>
</gene>
<reference evidence="1 2" key="1">
    <citation type="submission" date="2019-08" db="EMBL/GenBank/DDBJ databases">
        <title>Complete genome sequence of Kushneria sp. YCWA18, a halophilic phosphate-solubilizing bacterium isolated from Daqiao saltern in China.</title>
        <authorList>
            <person name="Du G.-X."/>
            <person name="Qu L.-Y."/>
        </authorList>
    </citation>
    <scope>NUCLEOTIDE SEQUENCE [LARGE SCALE GENOMIC DNA]</scope>
    <source>
        <strain evidence="1 2">YCWA18</strain>
    </source>
</reference>
<proteinExistence type="predicted"/>
<organism evidence="1 2">
    <name type="scientific">Kushneria phosphatilytica</name>
    <dbReference type="NCBI Taxonomy" id="657387"/>
    <lineage>
        <taxon>Bacteria</taxon>
        <taxon>Pseudomonadati</taxon>
        <taxon>Pseudomonadota</taxon>
        <taxon>Gammaproteobacteria</taxon>
        <taxon>Oceanospirillales</taxon>
        <taxon>Halomonadaceae</taxon>
        <taxon>Kushneria</taxon>
    </lineage>
</organism>
<dbReference type="OrthoDB" id="9971484at2"/>
<protein>
    <submittedName>
        <fullName evidence="1">Uncharacterized protein</fullName>
    </submittedName>
</protein>
<dbReference type="InterPro" id="IPR023089">
    <property type="entry name" value="YozE_SAM-like"/>
</dbReference>
<keyword evidence="2" id="KW-1185">Reference proteome</keyword>
<dbReference type="InterPro" id="IPR036806">
    <property type="entry name" value="YozE_SAM-like_sf"/>
</dbReference>
<dbReference type="EMBL" id="CP043420">
    <property type="protein sequence ID" value="QEL10047.1"/>
    <property type="molecule type" value="Genomic_DNA"/>
</dbReference>
<dbReference type="RefSeq" id="WP_070981283.1">
    <property type="nucleotide sequence ID" value="NZ_CP043420.1"/>
</dbReference>
<dbReference type="Pfam" id="PF06855">
    <property type="entry name" value="YozE_SAM_like"/>
    <property type="match status" value="1"/>
</dbReference>
<evidence type="ECO:0000313" key="1">
    <source>
        <dbReference type="EMBL" id="QEL10047.1"/>
    </source>
</evidence>
<dbReference type="KEGG" id="kuy:FY550_02135"/>
<evidence type="ECO:0000313" key="2">
    <source>
        <dbReference type="Proteomes" id="UP000322553"/>
    </source>
</evidence>
<dbReference type="Gene3D" id="1.10.150.260">
    <property type="entry name" value="YozE SAM-like"/>
    <property type="match status" value="1"/>
</dbReference>
<accession>A0A1S1NR32</accession>
<dbReference type="Proteomes" id="UP000322553">
    <property type="component" value="Chromosome"/>
</dbReference>
<dbReference type="SUPFAM" id="SSF140652">
    <property type="entry name" value="YozE-like"/>
    <property type="match status" value="1"/>
</dbReference>
<sequence length="90" mass="10000">MNFYNFITSQAGRGDDIGDLGEEIAGDADFPRELNDSAQLETYLTEHAYAPELLEAAMTAWREYRIGTVSTLPKAPEVDHNGFIDPPRVP</sequence>